<accession>A0A8E2F7U5</accession>
<feature type="domain" description="Exosome complex component N-terminal" evidence="8">
    <location>
        <begin position="49"/>
        <end position="88"/>
    </location>
</feature>
<dbReference type="GO" id="GO:0071035">
    <property type="term" value="P:nuclear polyadenylation-dependent rRNA catabolic process"/>
    <property type="evidence" value="ECO:0007669"/>
    <property type="project" value="TreeGrafter"/>
</dbReference>
<name>A0A8E2F7U5_9PEZI</name>
<dbReference type="OrthoDB" id="1650at2759"/>
<feature type="region of interest" description="Disordered" evidence="7">
    <location>
        <begin position="20"/>
        <end position="45"/>
    </location>
</feature>
<dbReference type="GO" id="GO:0000177">
    <property type="term" value="C:cytoplasmic exosome (RNase complex)"/>
    <property type="evidence" value="ECO:0007669"/>
    <property type="project" value="TreeGrafter"/>
</dbReference>
<evidence type="ECO:0000256" key="3">
    <source>
        <dbReference type="ARBA" id="ARBA00022552"/>
    </source>
</evidence>
<dbReference type="Proteomes" id="UP000250140">
    <property type="component" value="Unassembled WGS sequence"/>
</dbReference>
<feature type="domain" description="RRP4 S1" evidence="9">
    <location>
        <begin position="100"/>
        <end position="172"/>
    </location>
</feature>
<proteinExistence type="inferred from homology"/>
<dbReference type="Pfam" id="PF21266">
    <property type="entry name" value="S1_RRP4"/>
    <property type="match status" value="1"/>
</dbReference>
<evidence type="ECO:0000259" key="9">
    <source>
        <dbReference type="Pfam" id="PF21266"/>
    </source>
</evidence>
<gene>
    <name evidence="10" type="ORF">AOQ84DRAFT_334698</name>
</gene>
<keyword evidence="3" id="KW-0698">rRNA processing</keyword>
<keyword evidence="11" id="KW-1185">Reference proteome</keyword>
<evidence type="ECO:0000256" key="5">
    <source>
        <dbReference type="ARBA" id="ARBA00022884"/>
    </source>
</evidence>
<evidence type="ECO:0000256" key="4">
    <source>
        <dbReference type="ARBA" id="ARBA00022835"/>
    </source>
</evidence>
<keyword evidence="6" id="KW-0539">Nucleus</keyword>
<dbReference type="GO" id="GO:0071051">
    <property type="term" value="P:poly(A)-dependent snoRNA 3'-end processing"/>
    <property type="evidence" value="ECO:0007669"/>
    <property type="project" value="TreeGrafter"/>
</dbReference>
<organism evidence="10 11">
    <name type="scientific">Glonium stellatum</name>
    <dbReference type="NCBI Taxonomy" id="574774"/>
    <lineage>
        <taxon>Eukaryota</taxon>
        <taxon>Fungi</taxon>
        <taxon>Dikarya</taxon>
        <taxon>Ascomycota</taxon>
        <taxon>Pezizomycotina</taxon>
        <taxon>Dothideomycetes</taxon>
        <taxon>Pleosporomycetidae</taxon>
        <taxon>Gloniales</taxon>
        <taxon>Gloniaceae</taxon>
        <taxon>Glonium</taxon>
    </lineage>
</organism>
<comment type="subcellular location">
    <subcellularLocation>
        <location evidence="1">Nucleus</location>
    </subcellularLocation>
</comment>
<evidence type="ECO:0000256" key="7">
    <source>
        <dbReference type="SAM" id="MobiDB-lite"/>
    </source>
</evidence>
<dbReference type="InterPro" id="IPR012340">
    <property type="entry name" value="NA-bd_OB-fold"/>
</dbReference>
<comment type="similarity">
    <text evidence="2">Belongs to the RRP4 family.</text>
</comment>
<dbReference type="GO" id="GO:0071028">
    <property type="term" value="P:nuclear mRNA surveillance"/>
    <property type="evidence" value="ECO:0007669"/>
    <property type="project" value="UniProtKB-ARBA"/>
</dbReference>
<dbReference type="EMBL" id="KV748913">
    <property type="protein sequence ID" value="OCL12172.1"/>
    <property type="molecule type" value="Genomic_DNA"/>
</dbReference>
<dbReference type="FunFam" id="2.40.50.140:FF:000038">
    <property type="entry name" value="Exosome complex component RRP4"/>
    <property type="match status" value="1"/>
</dbReference>
<dbReference type="InterPro" id="IPR025721">
    <property type="entry name" value="Exosome_cplx_N_dom"/>
</dbReference>
<evidence type="ECO:0000259" key="8">
    <source>
        <dbReference type="Pfam" id="PF14382"/>
    </source>
</evidence>
<protein>
    <recommendedName>
        <fullName evidence="12">Exosome complex component N-terminal domain-containing protein</fullName>
    </recommendedName>
</protein>
<dbReference type="SUPFAM" id="SSF50249">
    <property type="entry name" value="Nucleic acid-binding proteins"/>
    <property type="match status" value="1"/>
</dbReference>
<dbReference type="GO" id="GO:0003723">
    <property type="term" value="F:RNA binding"/>
    <property type="evidence" value="ECO:0007669"/>
    <property type="project" value="UniProtKB-KW"/>
</dbReference>
<reference evidence="10 11" key="1">
    <citation type="journal article" date="2016" name="Nat. Commun.">
        <title>Ectomycorrhizal ecology is imprinted in the genome of the dominant symbiotic fungus Cenococcum geophilum.</title>
        <authorList>
            <consortium name="DOE Joint Genome Institute"/>
            <person name="Peter M."/>
            <person name="Kohler A."/>
            <person name="Ohm R.A."/>
            <person name="Kuo A."/>
            <person name="Krutzmann J."/>
            <person name="Morin E."/>
            <person name="Arend M."/>
            <person name="Barry K.W."/>
            <person name="Binder M."/>
            <person name="Choi C."/>
            <person name="Clum A."/>
            <person name="Copeland A."/>
            <person name="Grisel N."/>
            <person name="Haridas S."/>
            <person name="Kipfer T."/>
            <person name="LaButti K."/>
            <person name="Lindquist E."/>
            <person name="Lipzen A."/>
            <person name="Maire R."/>
            <person name="Meier B."/>
            <person name="Mihaltcheva S."/>
            <person name="Molinier V."/>
            <person name="Murat C."/>
            <person name="Poggeler S."/>
            <person name="Quandt C.A."/>
            <person name="Sperisen C."/>
            <person name="Tritt A."/>
            <person name="Tisserant E."/>
            <person name="Crous P.W."/>
            <person name="Henrissat B."/>
            <person name="Nehls U."/>
            <person name="Egli S."/>
            <person name="Spatafora J.W."/>
            <person name="Grigoriev I.V."/>
            <person name="Martin F.M."/>
        </authorList>
    </citation>
    <scope>NUCLEOTIDE SEQUENCE [LARGE SCALE GENOMIC DNA]</scope>
    <source>
        <strain evidence="10 11">CBS 207.34</strain>
    </source>
</reference>
<keyword evidence="5" id="KW-0694">RNA-binding</keyword>
<dbReference type="Gene3D" id="2.40.50.140">
    <property type="entry name" value="Nucleic acid-binding proteins"/>
    <property type="match status" value="1"/>
</dbReference>
<dbReference type="GO" id="GO:0000176">
    <property type="term" value="C:nuclear exosome (RNase complex)"/>
    <property type="evidence" value="ECO:0007669"/>
    <property type="project" value="TreeGrafter"/>
</dbReference>
<dbReference type="GO" id="GO:0034475">
    <property type="term" value="P:U4 snRNA 3'-end processing"/>
    <property type="evidence" value="ECO:0007669"/>
    <property type="project" value="TreeGrafter"/>
</dbReference>
<evidence type="ECO:0000256" key="6">
    <source>
        <dbReference type="ARBA" id="ARBA00023242"/>
    </source>
</evidence>
<dbReference type="GO" id="GO:0071034">
    <property type="term" value="P:CUT catabolic process"/>
    <property type="evidence" value="ECO:0007669"/>
    <property type="project" value="TreeGrafter"/>
</dbReference>
<dbReference type="AlphaFoldDB" id="A0A8E2F7U5"/>
<dbReference type="InterPro" id="IPR036612">
    <property type="entry name" value="KH_dom_type_1_sf"/>
</dbReference>
<dbReference type="SUPFAM" id="SSF110324">
    <property type="entry name" value="Ribosomal L27 protein-like"/>
    <property type="match status" value="1"/>
</dbReference>
<dbReference type="PANTHER" id="PTHR21321:SF4">
    <property type="entry name" value="EXOSOME COMPLEX COMPONENT RRP4"/>
    <property type="match status" value="1"/>
</dbReference>
<evidence type="ECO:0000313" key="10">
    <source>
        <dbReference type="EMBL" id="OCL12172.1"/>
    </source>
</evidence>
<dbReference type="Gene3D" id="2.40.50.100">
    <property type="match status" value="1"/>
</dbReference>
<evidence type="ECO:0000256" key="1">
    <source>
        <dbReference type="ARBA" id="ARBA00004123"/>
    </source>
</evidence>
<evidence type="ECO:0000256" key="2">
    <source>
        <dbReference type="ARBA" id="ARBA00009155"/>
    </source>
</evidence>
<evidence type="ECO:0008006" key="12">
    <source>
        <dbReference type="Google" id="ProtNLM"/>
    </source>
</evidence>
<dbReference type="GO" id="GO:0000467">
    <property type="term" value="P:exonucleolytic trimming to generate mature 3'-end of 5.8S rRNA from tricistronic rRNA transcript (SSU-rRNA, 5.8S rRNA, LSU-rRNA)"/>
    <property type="evidence" value="ECO:0007669"/>
    <property type="project" value="TreeGrafter"/>
</dbReference>
<sequence length="348" mass="37510">MPIAIHKPLPAAPITRHEVSSDVENFDSDVDMDSSARSSKRPRLSGNFIVTPGEAITDDSQWMRGHGTYIPPLTTTITSSVAGTLHKTNKLLSVTPLRARYTPEIGDLIVGRIVSVQSRRWQVDIAAPLLAALPLSAINLPGGILRKRTAVDELNIRTFFTEGDLLVAEVQNLFQDGSAALHTRSLKYGKLRNGYFLSVTGTGGSAGRRGGVTRSRRQVFTINTARGGGEVDVILGVNGFVWIAKHVEPAGQGKDVSITRLEESVSREIYSSQNEDIGVETRREIARVAEVIRALVEAGVRVDEEMVVKAYEASLDIDADDGTDGAGEFLGAERGRRIVEAALGEIGG</sequence>
<keyword evidence="4" id="KW-0271">Exosome</keyword>
<dbReference type="Pfam" id="PF14382">
    <property type="entry name" value="ECR1_N"/>
    <property type="match status" value="1"/>
</dbReference>
<dbReference type="PANTHER" id="PTHR21321">
    <property type="entry name" value="PNAS-3 RELATED"/>
    <property type="match status" value="1"/>
</dbReference>
<dbReference type="CDD" id="cd22525">
    <property type="entry name" value="KH-I_Rrp4_eukar"/>
    <property type="match status" value="1"/>
</dbReference>
<dbReference type="CDD" id="cd05789">
    <property type="entry name" value="S1_Rrp4"/>
    <property type="match status" value="1"/>
</dbReference>
<evidence type="ECO:0000313" key="11">
    <source>
        <dbReference type="Proteomes" id="UP000250140"/>
    </source>
</evidence>
<dbReference type="GO" id="GO:0071038">
    <property type="term" value="P:TRAMP-dependent tRNA surveillance pathway"/>
    <property type="evidence" value="ECO:0007669"/>
    <property type="project" value="TreeGrafter"/>
</dbReference>
<dbReference type="SUPFAM" id="SSF54791">
    <property type="entry name" value="Eukaryotic type KH-domain (KH-domain type I)"/>
    <property type="match status" value="1"/>
</dbReference>
<dbReference type="InterPro" id="IPR048565">
    <property type="entry name" value="S1_RRP4"/>
</dbReference>
<dbReference type="InterPro" id="IPR026699">
    <property type="entry name" value="Exosome_RNA_bind1/RRP40/RRP4"/>
</dbReference>